<accession>A0A1G9BE19</accession>
<evidence type="ECO:0000313" key="5">
    <source>
        <dbReference type="Proteomes" id="UP000198629"/>
    </source>
</evidence>
<dbReference type="Gene3D" id="1.10.3130.10">
    <property type="entry name" value="serine acetyltransferase, domain 1"/>
    <property type="match status" value="1"/>
</dbReference>
<dbReference type="InterPro" id="IPR011004">
    <property type="entry name" value="Trimer_LpxA-like_sf"/>
</dbReference>
<dbReference type="OrthoDB" id="9801456at2"/>
<proteinExistence type="predicted"/>
<keyword evidence="2 4" id="KW-0808">Transferase</keyword>
<dbReference type="STRING" id="492660.SAMN05192566_1104"/>
<evidence type="ECO:0000256" key="3">
    <source>
        <dbReference type="ARBA" id="ARBA00023315"/>
    </source>
</evidence>
<reference evidence="5" key="1">
    <citation type="submission" date="2016-10" db="EMBL/GenBank/DDBJ databases">
        <authorList>
            <person name="Varghese N."/>
            <person name="Submissions S."/>
        </authorList>
    </citation>
    <scope>NUCLEOTIDE SEQUENCE [LARGE SCALE GENOMIC DNA]</scope>
    <source>
        <strain evidence="5">CBMB127</strain>
    </source>
</reference>
<keyword evidence="5" id="KW-1185">Reference proteome</keyword>
<dbReference type="EMBL" id="FNFX01000002">
    <property type="protein sequence ID" value="SDK37085.1"/>
    <property type="molecule type" value="Genomic_DNA"/>
</dbReference>
<dbReference type="InterPro" id="IPR042122">
    <property type="entry name" value="Ser_AcTrfase_N_sf"/>
</dbReference>
<dbReference type="Gene3D" id="2.160.10.10">
    <property type="entry name" value="Hexapeptide repeat proteins"/>
    <property type="match status" value="1"/>
</dbReference>
<dbReference type="RefSeq" id="WP_091471138.1">
    <property type="nucleotide sequence ID" value="NZ_FNFX01000002.1"/>
</dbReference>
<dbReference type="Proteomes" id="UP000198629">
    <property type="component" value="Unassembled WGS sequence"/>
</dbReference>
<keyword evidence="3" id="KW-0012">Acyltransferase</keyword>
<evidence type="ECO:0000256" key="1">
    <source>
        <dbReference type="ARBA" id="ARBA00022605"/>
    </source>
</evidence>
<name>A0A1G9BE19_9PROT</name>
<dbReference type="AlphaFoldDB" id="A0A1G9BE19"/>
<gene>
    <name evidence="4" type="ORF">SAMN05192566_1104</name>
</gene>
<keyword evidence="1" id="KW-0028">Amino-acid biosynthesis</keyword>
<sequence length="300" mass="32691">MEEIAIEHIVHTLASIRESALQQRQRLSQPPKLPARKALEKCVEWLAAALFPNRLGDPDIQAHAINFYVGTTLDKALRELQQQIRLELAFKAPAEPGKQFHAQAHTLAGQFAEQLPPIRLQLDTDLQAAYQGDPAADSIDEILVSYPGILALIHYRIAHVLHGLGLTIIARLVTEIAHSRTGIDIHPGAQIGDHFFIDHGTGVVIGETAIIGSHVRLYQAVTLGAKNFPKDANGHLVKKFERHPILEDFVVVYAGATILGRITIGQHSIIGGNVWVTRSVPANSHVTQAHSDAKPIPAAA</sequence>
<dbReference type="NCBIfam" id="NF041874">
    <property type="entry name" value="EPS_EpsC"/>
    <property type="match status" value="1"/>
</dbReference>
<dbReference type="PANTHER" id="PTHR42811">
    <property type="entry name" value="SERINE ACETYLTRANSFERASE"/>
    <property type="match status" value="1"/>
</dbReference>
<dbReference type="GO" id="GO:0008652">
    <property type="term" value="P:amino acid biosynthetic process"/>
    <property type="evidence" value="ECO:0007669"/>
    <property type="project" value="UniProtKB-KW"/>
</dbReference>
<dbReference type="GO" id="GO:0016746">
    <property type="term" value="F:acyltransferase activity"/>
    <property type="evidence" value="ECO:0007669"/>
    <property type="project" value="UniProtKB-KW"/>
</dbReference>
<dbReference type="FunFam" id="2.160.10.10:FF:000015">
    <property type="entry name" value="Serine acetyltransferase, plasmid"/>
    <property type="match status" value="1"/>
</dbReference>
<dbReference type="SUPFAM" id="SSF51161">
    <property type="entry name" value="Trimeric LpxA-like enzymes"/>
    <property type="match status" value="1"/>
</dbReference>
<organism evidence="4 5">
    <name type="scientific">Methylophilus rhizosphaerae</name>
    <dbReference type="NCBI Taxonomy" id="492660"/>
    <lineage>
        <taxon>Bacteria</taxon>
        <taxon>Pseudomonadati</taxon>
        <taxon>Pseudomonadota</taxon>
        <taxon>Betaproteobacteria</taxon>
        <taxon>Nitrosomonadales</taxon>
        <taxon>Methylophilaceae</taxon>
        <taxon>Methylophilus</taxon>
    </lineage>
</organism>
<dbReference type="InterPro" id="IPR053376">
    <property type="entry name" value="Serine_acetyltransferase"/>
</dbReference>
<evidence type="ECO:0000313" key="4">
    <source>
        <dbReference type="EMBL" id="SDK37085.1"/>
    </source>
</evidence>
<dbReference type="InterPro" id="IPR045304">
    <property type="entry name" value="LbH_SAT"/>
</dbReference>
<evidence type="ECO:0000256" key="2">
    <source>
        <dbReference type="ARBA" id="ARBA00022679"/>
    </source>
</evidence>
<dbReference type="CDD" id="cd03354">
    <property type="entry name" value="LbH_SAT"/>
    <property type="match status" value="1"/>
</dbReference>
<protein>
    <submittedName>
        <fullName evidence="4">Serine O-acetyltransferase</fullName>
    </submittedName>
</protein>